<dbReference type="Pfam" id="PF13746">
    <property type="entry name" value="Fer4_18"/>
    <property type="match status" value="1"/>
</dbReference>
<keyword evidence="3" id="KW-0479">Metal-binding</keyword>
<evidence type="ECO:0000256" key="3">
    <source>
        <dbReference type="ARBA" id="ARBA00022723"/>
    </source>
</evidence>
<reference evidence="10" key="1">
    <citation type="submission" date="2020-01" db="EMBL/GenBank/DDBJ databases">
        <title>'Steroidobacter agaridevorans' sp. nov., agar-degrading bacteria isolated from rhizosphere soils.</title>
        <authorList>
            <person name="Ikenaga M."/>
            <person name="Kataoka M."/>
            <person name="Murouchi A."/>
            <person name="Katsuragi S."/>
            <person name="Sakai M."/>
        </authorList>
    </citation>
    <scope>NUCLEOTIDE SEQUENCE [LARGE SCALE GENOMIC DNA]</scope>
    <source>
        <strain evidence="10">YU21-B</strain>
    </source>
</reference>
<dbReference type="EMBL" id="BLJN01000007">
    <property type="protein sequence ID" value="GFE83751.1"/>
    <property type="molecule type" value="Genomic_DNA"/>
</dbReference>
<dbReference type="RefSeq" id="WP_161815379.1">
    <property type="nucleotide sequence ID" value="NZ_BLJN01000007.1"/>
</dbReference>
<evidence type="ECO:0000256" key="2">
    <source>
        <dbReference type="ARBA" id="ARBA00022485"/>
    </source>
</evidence>
<dbReference type="InterPro" id="IPR051684">
    <property type="entry name" value="Electron_Trans/Redox"/>
</dbReference>
<dbReference type="Proteomes" id="UP000445000">
    <property type="component" value="Unassembled WGS sequence"/>
</dbReference>
<dbReference type="NCBIfam" id="TIGR02745">
    <property type="entry name" value="ccoG_rdxA_fixG"/>
    <property type="match status" value="1"/>
</dbReference>
<comment type="caution">
    <text evidence="9">The sequence shown here is derived from an EMBL/GenBank/DDBJ whole genome shotgun (WGS) entry which is preliminary data.</text>
</comment>
<evidence type="ECO:0000313" key="10">
    <source>
        <dbReference type="Proteomes" id="UP000445000"/>
    </source>
</evidence>
<evidence type="ECO:0000256" key="7">
    <source>
        <dbReference type="SAM" id="Phobius"/>
    </source>
</evidence>
<feature type="transmembrane region" description="Helical" evidence="7">
    <location>
        <begin position="83"/>
        <end position="104"/>
    </location>
</feature>
<dbReference type="InterPro" id="IPR017900">
    <property type="entry name" value="4Fe4S_Fe_S_CS"/>
</dbReference>
<feature type="domain" description="4Fe-4S ferredoxin-type" evidence="8">
    <location>
        <begin position="249"/>
        <end position="283"/>
    </location>
</feature>
<dbReference type="AlphaFoldDB" id="A0A829YLJ9"/>
<feature type="transmembrane region" description="Helical" evidence="7">
    <location>
        <begin position="36"/>
        <end position="56"/>
    </location>
</feature>
<feature type="transmembrane region" description="Helical" evidence="7">
    <location>
        <begin position="333"/>
        <end position="351"/>
    </location>
</feature>
<dbReference type="PROSITE" id="PS51379">
    <property type="entry name" value="4FE4S_FER_2"/>
    <property type="match status" value="1"/>
</dbReference>
<dbReference type="InterPro" id="IPR032879">
    <property type="entry name" value="FixG_C"/>
</dbReference>
<dbReference type="InterPro" id="IPR017896">
    <property type="entry name" value="4Fe4S_Fe-S-bd"/>
</dbReference>
<gene>
    <name evidence="9" type="ORF">GCM10011487_57510</name>
</gene>
<evidence type="ECO:0000313" key="9">
    <source>
        <dbReference type="EMBL" id="GFE83751.1"/>
    </source>
</evidence>
<name>A0A829YLJ9_9GAMM</name>
<sequence>MNAARPLQPPVNNDGSLYVAHQKVYPREVEGRFNRLRVAATIALLGLFYALPWLQWEGRQAVLFDLPARKFYIFGLTFFPQDFFLLSWLLIIAALSLFFFTALAGRLWCGYACPQTVWTEIFVWMERWTEGNRQQRMRLDQAGWSLNKVARKTGKQLLWVSFALYTGYTFVGYFTPVRVLTDSVWTATLGGWELFWILFYGFATYGNAGYMREQVCKYMCPYARFQGAMFDRNTLVISYDAKRGDPRGSRARGVDPKSKGLGDCIDCKLCVQACPTGIDIRQGLQMECIACAACIDACDSVMDKMNYPRGLVRYTTQNAMDNKPTRVVRPRTVIYGSVLLALIVGFGVAVANRHLIEVDVLRDRNALYRPIEGGLIENVYTIRFINKDTREHALRVTAEGIDGVTVDTDRELQRVGAGEVVSAAVRIRAPSSAISGGRDIQIVARSDDGAIEARSKARFIAPAAR</sequence>
<proteinExistence type="predicted"/>
<evidence type="ECO:0000256" key="4">
    <source>
        <dbReference type="ARBA" id="ARBA00022982"/>
    </source>
</evidence>
<evidence type="ECO:0000256" key="1">
    <source>
        <dbReference type="ARBA" id="ARBA00022448"/>
    </source>
</evidence>
<keyword evidence="7" id="KW-0472">Membrane</keyword>
<evidence type="ECO:0000256" key="5">
    <source>
        <dbReference type="ARBA" id="ARBA00023004"/>
    </source>
</evidence>
<evidence type="ECO:0000256" key="6">
    <source>
        <dbReference type="ARBA" id="ARBA00023014"/>
    </source>
</evidence>
<keyword evidence="6" id="KW-0411">Iron-sulfur</keyword>
<feature type="transmembrane region" description="Helical" evidence="7">
    <location>
        <begin position="194"/>
        <end position="211"/>
    </location>
</feature>
<dbReference type="PANTHER" id="PTHR30176">
    <property type="entry name" value="FERREDOXIN-TYPE PROTEIN NAPH"/>
    <property type="match status" value="1"/>
</dbReference>
<keyword evidence="5" id="KW-0408">Iron</keyword>
<feature type="transmembrane region" description="Helical" evidence="7">
    <location>
        <begin position="157"/>
        <end position="174"/>
    </location>
</feature>
<dbReference type="GO" id="GO:0046872">
    <property type="term" value="F:metal ion binding"/>
    <property type="evidence" value="ECO:0007669"/>
    <property type="project" value="UniProtKB-KW"/>
</dbReference>
<protein>
    <submittedName>
        <fullName evidence="9">Ferredoxin</fullName>
    </submittedName>
</protein>
<keyword evidence="4" id="KW-0249">Electron transport</keyword>
<dbReference type="GO" id="GO:0051539">
    <property type="term" value="F:4 iron, 4 sulfur cluster binding"/>
    <property type="evidence" value="ECO:0007669"/>
    <property type="project" value="UniProtKB-KW"/>
</dbReference>
<dbReference type="PANTHER" id="PTHR30176:SF3">
    <property type="entry name" value="FERREDOXIN-TYPE PROTEIN NAPH"/>
    <property type="match status" value="1"/>
</dbReference>
<keyword evidence="2" id="KW-0004">4Fe-4S</keyword>
<dbReference type="Pfam" id="PF11614">
    <property type="entry name" value="FixG_C"/>
    <property type="match status" value="1"/>
</dbReference>
<dbReference type="Pfam" id="PF12801">
    <property type="entry name" value="Fer4_5"/>
    <property type="match status" value="1"/>
</dbReference>
<keyword evidence="1" id="KW-0813">Transport</keyword>
<dbReference type="PROSITE" id="PS00198">
    <property type="entry name" value="4FE4S_FER_1"/>
    <property type="match status" value="1"/>
</dbReference>
<organism evidence="9 10">
    <name type="scientific">Steroidobacter agaridevorans</name>
    <dbReference type="NCBI Taxonomy" id="2695856"/>
    <lineage>
        <taxon>Bacteria</taxon>
        <taxon>Pseudomonadati</taxon>
        <taxon>Pseudomonadota</taxon>
        <taxon>Gammaproteobacteria</taxon>
        <taxon>Steroidobacterales</taxon>
        <taxon>Steroidobacteraceae</taxon>
        <taxon>Steroidobacter</taxon>
    </lineage>
</organism>
<dbReference type="InterPro" id="IPR014116">
    <property type="entry name" value="Cyt_c_oxidase_cbb3_FixG"/>
</dbReference>
<keyword evidence="10" id="KW-1185">Reference proteome</keyword>
<dbReference type="SUPFAM" id="SSF54862">
    <property type="entry name" value="4Fe-4S ferredoxins"/>
    <property type="match status" value="1"/>
</dbReference>
<keyword evidence="7" id="KW-1133">Transmembrane helix</keyword>
<dbReference type="GO" id="GO:0005886">
    <property type="term" value="C:plasma membrane"/>
    <property type="evidence" value="ECO:0007669"/>
    <property type="project" value="TreeGrafter"/>
</dbReference>
<dbReference type="Gene3D" id="2.60.40.10">
    <property type="entry name" value="Immunoglobulins"/>
    <property type="match status" value="1"/>
</dbReference>
<evidence type="ECO:0000259" key="8">
    <source>
        <dbReference type="PROSITE" id="PS51379"/>
    </source>
</evidence>
<dbReference type="InterPro" id="IPR013783">
    <property type="entry name" value="Ig-like_fold"/>
</dbReference>
<accession>A0A829YLJ9</accession>
<keyword evidence="7" id="KW-0812">Transmembrane</keyword>